<evidence type="ECO:0000256" key="2">
    <source>
        <dbReference type="SAM" id="Phobius"/>
    </source>
</evidence>
<accession>A0A076EQD5</accession>
<evidence type="ECO:0000256" key="1">
    <source>
        <dbReference type="SAM" id="MobiDB-lite"/>
    </source>
</evidence>
<dbReference type="Proteomes" id="UP000028488">
    <property type="component" value="Chromosome"/>
</dbReference>
<gene>
    <name evidence="3" type="ORF">EP51_23250</name>
</gene>
<protein>
    <recommendedName>
        <fullName evidence="5">Cell wall synthesis protein CwsA</fullName>
    </recommendedName>
</protein>
<keyword evidence="2" id="KW-1133">Transmembrane helix</keyword>
<evidence type="ECO:0000313" key="4">
    <source>
        <dbReference type="Proteomes" id="UP000028488"/>
    </source>
</evidence>
<keyword evidence="2" id="KW-0472">Membrane</keyword>
<feature type="region of interest" description="Disordered" evidence="1">
    <location>
        <begin position="142"/>
        <end position="186"/>
    </location>
</feature>
<dbReference type="eggNOG" id="ENOG5032H34">
    <property type="taxonomic scope" value="Bacteria"/>
</dbReference>
<evidence type="ECO:0000313" key="3">
    <source>
        <dbReference type="EMBL" id="AII07413.1"/>
    </source>
</evidence>
<dbReference type="RefSeq" id="WP_112300311.1">
    <property type="nucleotide sequence ID" value="NZ_CP008947.1"/>
</dbReference>
<reference evidence="3 4" key="1">
    <citation type="submission" date="2014-07" db="EMBL/GenBank/DDBJ databases">
        <title>Genome Sequence of Rhodococcus opacus Strain R7, a Biodegrader of Mono- and Polycyclic Aromatic Hydrocarbons.</title>
        <authorList>
            <person name="Di Gennaro P."/>
            <person name="Zampolli J."/>
            <person name="Presti I."/>
            <person name="Cappelletti M."/>
            <person name="D'Ursi P."/>
            <person name="Orro A."/>
            <person name="Mezzelani A."/>
            <person name="Milanesi L."/>
        </authorList>
    </citation>
    <scope>NUCLEOTIDE SEQUENCE [LARGE SCALE GENOMIC DNA]</scope>
    <source>
        <strain evidence="3 4">R7</strain>
    </source>
</reference>
<name>A0A076EQD5_RHOOP</name>
<proteinExistence type="predicted"/>
<feature type="transmembrane region" description="Helical" evidence="2">
    <location>
        <begin position="122"/>
        <end position="139"/>
    </location>
</feature>
<evidence type="ECO:0008006" key="5">
    <source>
        <dbReference type="Google" id="ProtNLM"/>
    </source>
</evidence>
<organism evidence="3 4">
    <name type="scientific">Rhodococcus opacus</name>
    <name type="common">Nocardia opaca</name>
    <dbReference type="NCBI Taxonomy" id="37919"/>
    <lineage>
        <taxon>Bacteria</taxon>
        <taxon>Bacillati</taxon>
        <taxon>Actinomycetota</taxon>
        <taxon>Actinomycetes</taxon>
        <taxon>Mycobacteriales</taxon>
        <taxon>Nocardiaceae</taxon>
        <taxon>Rhodococcus</taxon>
    </lineage>
</organism>
<sequence>MTRATESLTNLLPTERAETLQEQVSERVETALAHVEDSASRVKESEAVDQARRYARAAALATARGAGQLSLFLGRQGASLAKKGYERARTVPVKKVAQDVVRPLTSAVAPVEEKKSRKGRRIAIVVLVGAAVAGGAVFVKSRRREQPRVASAPPNLRDLDSADTQEPTPPTATKPLTPTDPSLPGQ</sequence>
<keyword evidence="2" id="KW-0812">Transmembrane</keyword>
<dbReference type="AlphaFoldDB" id="A0A076EQD5"/>
<dbReference type="EMBL" id="CP008947">
    <property type="protein sequence ID" value="AII07413.1"/>
    <property type="molecule type" value="Genomic_DNA"/>
</dbReference>